<sequence>MQQYLRPYVTAGIAIVGSGLIAATPVAAPPADVPAFRDVALAAGGTLPDALAPWQDVFNAMSTNATQLANNFFLAPAVGLQQFIANQAAFFQQIFDDPANIPNVMNEMQTHLKAVNDAFTLLGADASTITTTTLHTLNPGFDVVSNPDGSIGIEAGHAALFQLLPNFLPADQAATLTPIIDFLASPASAMIIGALGPSISPWVALANSLTDGDGIGQTLANMFGAYFNGATLNLDGLIPLIEQSGLLPLPAGTTLNSLSFAFGGMLSGGEVSNAPYQLFDSSGDSVVSIPAVGGSIFNSLGLNITASLAGTSLPLNVDPVAIGPWGAWEAWSQTVAGLLGGQAWAWDGKNGTPPPAEPPLSGFSIPTIPDSFFDGGAAGGAAAASSSAVEEFLSSVATASDVPDWMASIITALGG</sequence>
<dbReference type="InterPro" id="IPR049934">
    <property type="entry name" value="GjpA-like"/>
</dbReference>
<reference evidence="1 2" key="1">
    <citation type="submission" date="2023-12" db="EMBL/GenBank/DDBJ databases">
        <title>Description of new species of Mycobacterium terrae complex isolated from sewage at the Sao Paulo Zoological Park Foundation in Brazil.</title>
        <authorList>
            <person name="Romagnoli C.L."/>
            <person name="Conceicao E.C."/>
            <person name="Machado E."/>
            <person name="Barreto L.B.P.F."/>
            <person name="Sharma A."/>
            <person name="Silva N.M."/>
            <person name="Marques L.E."/>
            <person name="Juliana M.A."/>
            <person name="Lourenco M.C.S."/>
            <person name="Digiampietri L.A."/>
            <person name="Suffys P.N."/>
            <person name="Viana-Niero C."/>
        </authorList>
    </citation>
    <scope>NUCLEOTIDE SEQUENCE [LARGE SCALE GENOMIC DNA]</scope>
    <source>
        <strain evidence="1 2">MYC340</strain>
    </source>
</reference>
<comment type="caution">
    <text evidence="1">The sequence shown here is derived from an EMBL/GenBank/DDBJ whole genome shotgun (WGS) entry which is preliminary data.</text>
</comment>
<evidence type="ECO:0000313" key="1">
    <source>
        <dbReference type="EMBL" id="MEB3034099.1"/>
    </source>
</evidence>
<proteinExistence type="predicted"/>
<accession>A0ABU5Y1G9</accession>
<dbReference type="Proteomes" id="UP001298593">
    <property type="component" value="Unassembled WGS sequence"/>
</dbReference>
<dbReference type="RefSeq" id="WP_224972989.1">
    <property type="nucleotide sequence ID" value="NZ_JAYJJU010000026.1"/>
</dbReference>
<dbReference type="EMBL" id="JAYJJU010000026">
    <property type="protein sequence ID" value="MEB3034099.1"/>
    <property type="molecule type" value="Genomic_DNA"/>
</dbReference>
<name>A0ABU5Y1G9_9MYCO</name>
<protein>
    <submittedName>
        <fullName evidence="1">Outer membrane porin GjpA</fullName>
    </submittedName>
</protein>
<evidence type="ECO:0000313" key="2">
    <source>
        <dbReference type="Proteomes" id="UP001298593"/>
    </source>
</evidence>
<organism evidence="1 2">
    <name type="scientific">[Mycobacterium] nativiensis</name>
    <dbReference type="NCBI Taxonomy" id="2855503"/>
    <lineage>
        <taxon>Bacteria</taxon>
        <taxon>Bacillati</taxon>
        <taxon>Actinomycetota</taxon>
        <taxon>Actinomycetes</taxon>
        <taxon>Mycobacteriales</taxon>
        <taxon>Mycobacteriaceae</taxon>
        <taxon>Mycolicibacter</taxon>
    </lineage>
</organism>
<keyword evidence="2" id="KW-1185">Reference proteome</keyword>
<dbReference type="NCBIfam" id="NF033942">
    <property type="entry name" value="GjpA"/>
    <property type="match status" value="1"/>
</dbReference>
<gene>
    <name evidence="1" type="primary">gjpA</name>
    <name evidence="1" type="ORF">KV113_21405</name>
</gene>